<keyword evidence="2" id="KW-0732">Signal</keyword>
<dbReference type="AlphaFoldDB" id="A0A8H6C738"/>
<evidence type="ECO:0000256" key="1">
    <source>
        <dbReference type="SAM" id="MobiDB-lite"/>
    </source>
</evidence>
<feature type="signal peptide" evidence="2">
    <location>
        <begin position="1"/>
        <end position="20"/>
    </location>
</feature>
<evidence type="ECO:0000313" key="3">
    <source>
        <dbReference type="EMBL" id="KAF6218003.1"/>
    </source>
</evidence>
<gene>
    <name evidence="3" type="ORF">HO133_006415</name>
</gene>
<accession>A0A8H6C738</accession>
<proteinExistence type="predicted"/>
<dbReference type="GeneID" id="59334816"/>
<dbReference type="RefSeq" id="XP_037147438.1">
    <property type="nucleotide sequence ID" value="XM_037297313.1"/>
</dbReference>
<organism evidence="3 4">
    <name type="scientific">Letharia lupina</name>
    <dbReference type="NCBI Taxonomy" id="560253"/>
    <lineage>
        <taxon>Eukaryota</taxon>
        <taxon>Fungi</taxon>
        <taxon>Dikarya</taxon>
        <taxon>Ascomycota</taxon>
        <taxon>Pezizomycotina</taxon>
        <taxon>Lecanoromycetes</taxon>
        <taxon>OSLEUM clade</taxon>
        <taxon>Lecanoromycetidae</taxon>
        <taxon>Lecanorales</taxon>
        <taxon>Lecanorineae</taxon>
        <taxon>Parmeliaceae</taxon>
        <taxon>Letharia</taxon>
    </lineage>
</organism>
<feature type="chain" id="PRO_5034181612" description="Ecp2 effector protein domain-containing protein" evidence="2">
    <location>
        <begin position="21"/>
        <end position="227"/>
    </location>
</feature>
<protein>
    <recommendedName>
        <fullName evidence="5">Ecp2 effector protein domain-containing protein</fullName>
    </recommendedName>
</protein>
<name>A0A8H6C738_9LECA</name>
<reference evidence="3 4" key="1">
    <citation type="journal article" date="2020" name="Genomics">
        <title>Complete, high-quality genomes from long-read metagenomic sequencing of two wolf lichen thalli reveals enigmatic genome architecture.</title>
        <authorList>
            <person name="McKenzie S.K."/>
            <person name="Walston R.F."/>
            <person name="Allen J.L."/>
        </authorList>
    </citation>
    <scope>NUCLEOTIDE SEQUENCE [LARGE SCALE GENOMIC DNA]</scope>
    <source>
        <strain evidence="3">WasteWater1</strain>
    </source>
</reference>
<evidence type="ECO:0008006" key="5">
    <source>
        <dbReference type="Google" id="ProtNLM"/>
    </source>
</evidence>
<dbReference type="EMBL" id="JACCJB010000024">
    <property type="protein sequence ID" value="KAF6218003.1"/>
    <property type="molecule type" value="Genomic_DNA"/>
</dbReference>
<keyword evidence="4" id="KW-1185">Reference proteome</keyword>
<comment type="caution">
    <text evidence="3">The sequence shown here is derived from an EMBL/GenBank/DDBJ whole genome shotgun (WGS) entry which is preliminary data.</text>
</comment>
<evidence type="ECO:0000313" key="4">
    <source>
        <dbReference type="Proteomes" id="UP000593566"/>
    </source>
</evidence>
<dbReference type="Proteomes" id="UP000593566">
    <property type="component" value="Unassembled WGS sequence"/>
</dbReference>
<evidence type="ECO:0000256" key="2">
    <source>
        <dbReference type="SAM" id="SignalP"/>
    </source>
</evidence>
<sequence length="227" mass="24914">MLSRALIICFAFSLLVTTFAIPTERIPTVGTSKDANPSTFSPPTLSIVIPTNNLTITATWRPVCIPEHPGRDPTKEASRITHPADCYQAVHNMFIEGSDRELLVWDRQRIWEYGSCGLWLVAMQGLPIHRDTFSRSEIAYSAESVRQECVNAEHGYRGGLVRIAAGVFQVGISGPVEPSLGKWKEGTMLNATASEKRAETLSVEPLGSSGLAKKNQDEDSEVEEAEL</sequence>
<feature type="region of interest" description="Disordered" evidence="1">
    <location>
        <begin position="194"/>
        <end position="227"/>
    </location>
</feature>
<feature type="compositionally biased region" description="Acidic residues" evidence="1">
    <location>
        <begin position="218"/>
        <end position="227"/>
    </location>
</feature>